<dbReference type="InterPro" id="IPR036390">
    <property type="entry name" value="WH_DNA-bd_sf"/>
</dbReference>
<evidence type="ECO:0000313" key="6">
    <source>
        <dbReference type="Proteomes" id="UP001055868"/>
    </source>
</evidence>
<dbReference type="EMBL" id="CP097218">
    <property type="protein sequence ID" value="UQN29123.1"/>
    <property type="molecule type" value="Genomic_DNA"/>
</dbReference>
<name>A0ABY4N6Q9_9MICO</name>
<keyword evidence="4" id="KW-0804">Transcription</keyword>
<accession>A0ABY4N6Q9</accession>
<keyword evidence="6" id="KW-1185">Reference proteome</keyword>
<comment type="similarity">
    <text evidence="1">Belongs to the BlaI transcriptional regulatory family.</text>
</comment>
<evidence type="ECO:0000256" key="3">
    <source>
        <dbReference type="ARBA" id="ARBA00023125"/>
    </source>
</evidence>
<dbReference type="InterPro" id="IPR005650">
    <property type="entry name" value="BlaI_family"/>
</dbReference>
<evidence type="ECO:0000256" key="2">
    <source>
        <dbReference type="ARBA" id="ARBA00023015"/>
    </source>
</evidence>
<gene>
    <name evidence="5" type="ORF">M4486_16055</name>
</gene>
<dbReference type="SUPFAM" id="SSF46785">
    <property type="entry name" value="Winged helix' DNA-binding domain"/>
    <property type="match status" value="1"/>
</dbReference>
<keyword evidence="2" id="KW-0805">Transcription regulation</keyword>
<evidence type="ECO:0000256" key="4">
    <source>
        <dbReference type="ARBA" id="ARBA00023163"/>
    </source>
</evidence>
<reference evidence="5" key="1">
    <citation type="submission" date="2022-05" db="EMBL/GenBank/DDBJ databases">
        <title>Genomic analysis of Brachybacterium sp. CBA3104.</title>
        <authorList>
            <person name="Roh S.W."/>
            <person name="Kim Y.B."/>
            <person name="Kim Y."/>
        </authorList>
    </citation>
    <scope>NUCLEOTIDE SEQUENCE</scope>
    <source>
        <strain evidence="5">CBA3104</strain>
    </source>
</reference>
<protein>
    <submittedName>
        <fullName evidence="5">BlaI/MecI/CopY family transcriptional regulator</fullName>
    </submittedName>
</protein>
<dbReference type="Proteomes" id="UP001055868">
    <property type="component" value="Chromosome"/>
</dbReference>
<dbReference type="Gene3D" id="1.10.10.10">
    <property type="entry name" value="Winged helix-like DNA-binding domain superfamily/Winged helix DNA-binding domain"/>
    <property type="match status" value="1"/>
</dbReference>
<dbReference type="RefSeq" id="WP_249478285.1">
    <property type="nucleotide sequence ID" value="NZ_CP097218.1"/>
</dbReference>
<sequence length="128" mass="14021">MAGVRARSNGALEALVMRALWQADEALGARAILGTFADPVPAYTTVLTVLTRLEEKGMVEREAISPRKVRFRPRVSSAEAHARDMVETLDEADDRRGALLAFADTLSREDIELMRSAIDARRPRGAAS</sequence>
<organism evidence="5 6">
    <name type="scientific">Brachybacterium kimchii</name>
    <dbReference type="NCBI Taxonomy" id="2942909"/>
    <lineage>
        <taxon>Bacteria</taxon>
        <taxon>Bacillati</taxon>
        <taxon>Actinomycetota</taxon>
        <taxon>Actinomycetes</taxon>
        <taxon>Micrococcales</taxon>
        <taxon>Dermabacteraceae</taxon>
        <taxon>Brachybacterium</taxon>
    </lineage>
</organism>
<keyword evidence="3" id="KW-0238">DNA-binding</keyword>
<dbReference type="InterPro" id="IPR036388">
    <property type="entry name" value="WH-like_DNA-bd_sf"/>
</dbReference>
<dbReference type="Pfam" id="PF03965">
    <property type="entry name" value="Penicillinase_R"/>
    <property type="match status" value="1"/>
</dbReference>
<evidence type="ECO:0000313" key="5">
    <source>
        <dbReference type="EMBL" id="UQN29123.1"/>
    </source>
</evidence>
<evidence type="ECO:0000256" key="1">
    <source>
        <dbReference type="ARBA" id="ARBA00011046"/>
    </source>
</evidence>
<proteinExistence type="inferred from homology"/>